<name>A0ABS8V339_DATST</name>
<protein>
    <submittedName>
        <fullName evidence="2">Uncharacterized protein</fullName>
    </submittedName>
</protein>
<evidence type="ECO:0000313" key="2">
    <source>
        <dbReference type="EMBL" id="MCD9641548.1"/>
    </source>
</evidence>
<keyword evidence="3" id="KW-1185">Reference proteome</keyword>
<feature type="compositionally biased region" description="Basic residues" evidence="1">
    <location>
        <begin position="56"/>
        <end position="66"/>
    </location>
</feature>
<evidence type="ECO:0000313" key="3">
    <source>
        <dbReference type="Proteomes" id="UP000823775"/>
    </source>
</evidence>
<gene>
    <name evidence="2" type="ORF">HAX54_027763</name>
</gene>
<feature type="region of interest" description="Disordered" evidence="1">
    <location>
        <begin position="38"/>
        <end position="66"/>
    </location>
</feature>
<sequence length="66" mass="7697">VVHEKHGVEKEAEKPCGDVIIESTVKFLTFSTGVEHEQNGSEVEKKKRRTEFEKPMKRRRKCLRVS</sequence>
<dbReference type="EMBL" id="JACEIK010003388">
    <property type="protein sequence ID" value="MCD9641548.1"/>
    <property type="molecule type" value="Genomic_DNA"/>
</dbReference>
<comment type="caution">
    <text evidence="2">The sequence shown here is derived from an EMBL/GenBank/DDBJ whole genome shotgun (WGS) entry which is preliminary data.</text>
</comment>
<evidence type="ECO:0000256" key="1">
    <source>
        <dbReference type="SAM" id="MobiDB-lite"/>
    </source>
</evidence>
<proteinExistence type="predicted"/>
<accession>A0ABS8V339</accession>
<organism evidence="2 3">
    <name type="scientific">Datura stramonium</name>
    <name type="common">Jimsonweed</name>
    <name type="synonym">Common thornapple</name>
    <dbReference type="NCBI Taxonomy" id="4076"/>
    <lineage>
        <taxon>Eukaryota</taxon>
        <taxon>Viridiplantae</taxon>
        <taxon>Streptophyta</taxon>
        <taxon>Embryophyta</taxon>
        <taxon>Tracheophyta</taxon>
        <taxon>Spermatophyta</taxon>
        <taxon>Magnoliopsida</taxon>
        <taxon>eudicotyledons</taxon>
        <taxon>Gunneridae</taxon>
        <taxon>Pentapetalae</taxon>
        <taxon>asterids</taxon>
        <taxon>lamiids</taxon>
        <taxon>Solanales</taxon>
        <taxon>Solanaceae</taxon>
        <taxon>Solanoideae</taxon>
        <taxon>Datureae</taxon>
        <taxon>Datura</taxon>
    </lineage>
</organism>
<feature type="non-terminal residue" evidence="2">
    <location>
        <position position="1"/>
    </location>
</feature>
<feature type="compositionally biased region" description="Basic and acidic residues" evidence="1">
    <location>
        <begin position="38"/>
        <end position="55"/>
    </location>
</feature>
<dbReference type="Proteomes" id="UP000823775">
    <property type="component" value="Unassembled WGS sequence"/>
</dbReference>
<reference evidence="2 3" key="1">
    <citation type="journal article" date="2021" name="BMC Genomics">
        <title>Datura genome reveals duplications of psychoactive alkaloid biosynthetic genes and high mutation rate following tissue culture.</title>
        <authorList>
            <person name="Rajewski A."/>
            <person name="Carter-House D."/>
            <person name="Stajich J."/>
            <person name="Litt A."/>
        </authorList>
    </citation>
    <scope>NUCLEOTIDE SEQUENCE [LARGE SCALE GENOMIC DNA]</scope>
    <source>
        <strain evidence="2">AR-01</strain>
    </source>
</reference>